<dbReference type="EMBL" id="HBHT01024519">
    <property type="protein sequence ID" value="CAD9975879.1"/>
    <property type="molecule type" value="Transcribed_RNA"/>
</dbReference>
<sequence>MPSVTVFNARNVKDGSGKKSEDGNFALEDKPTAKKSKRTWLGRPAGTTQQTPTAAPEPEKLTNKEMVATVVEKDDADFFGLGNVLGDYSSDCFCRGRSTASMANQPAFEQQHAKLEEEKVEGKENKVEKKQEQELRGISDIILASKSWFSGEEEKTNEGNDRDIPQTIILATTSWFSVGEEEKVPVVVREIVDDDLGEKNGEVETRLSSRRIEIRNGKDNKLVSMVPGRKKRIVSSVVPKQKDSNVSAREVGGTSGKKKKVVSSLRQGRKPRRTQNSATKEPKPSTATTMSSVPQPVEDTPPVPSIVPTPAVETETIDSSAAQEGNQDVIKDEVQKPESLEHDKGDDETSVGTTGADTFSTGAETLSTYNPPDSETMGVDLLYHSSRAVKGIALGLTDLFVGDGAPVDYGEEGSQFSLSPE</sequence>
<name>A0A7S2YGE0_9STRA</name>
<feature type="compositionally biased region" description="Polar residues" evidence="1">
    <location>
        <begin position="274"/>
        <end position="294"/>
    </location>
</feature>
<feature type="compositionally biased region" description="Basic and acidic residues" evidence="1">
    <location>
        <begin position="329"/>
        <end position="347"/>
    </location>
</feature>
<protein>
    <submittedName>
        <fullName evidence="2">Uncharacterized protein</fullName>
    </submittedName>
</protein>
<accession>A0A7S2YGE0</accession>
<organism evidence="2">
    <name type="scientific">Entomoneis paludosa</name>
    <dbReference type="NCBI Taxonomy" id="265537"/>
    <lineage>
        <taxon>Eukaryota</taxon>
        <taxon>Sar</taxon>
        <taxon>Stramenopiles</taxon>
        <taxon>Ochrophyta</taxon>
        <taxon>Bacillariophyta</taxon>
        <taxon>Bacillariophyceae</taxon>
        <taxon>Bacillariophycidae</taxon>
        <taxon>Entomoneidaceae</taxon>
        <taxon>Entomoneis</taxon>
    </lineage>
</organism>
<feature type="compositionally biased region" description="Polar residues" evidence="1">
    <location>
        <begin position="317"/>
        <end position="326"/>
    </location>
</feature>
<gene>
    <name evidence="2" type="ORF">APAL1065_LOCUS16480</name>
</gene>
<evidence type="ECO:0000313" key="2">
    <source>
        <dbReference type="EMBL" id="CAD9975879.1"/>
    </source>
</evidence>
<evidence type="ECO:0000256" key="1">
    <source>
        <dbReference type="SAM" id="MobiDB-lite"/>
    </source>
</evidence>
<reference evidence="2" key="1">
    <citation type="submission" date="2021-01" db="EMBL/GenBank/DDBJ databases">
        <authorList>
            <person name="Corre E."/>
            <person name="Pelletier E."/>
            <person name="Niang G."/>
            <person name="Scheremetjew M."/>
            <person name="Finn R."/>
            <person name="Kale V."/>
            <person name="Holt S."/>
            <person name="Cochrane G."/>
            <person name="Meng A."/>
            <person name="Brown T."/>
            <person name="Cohen L."/>
        </authorList>
    </citation>
    <scope>NUCLEOTIDE SEQUENCE</scope>
    <source>
        <strain evidence="2">CCMP125</strain>
    </source>
</reference>
<feature type="region of interest" description="Disordered" evidence="1">
    <location>
        <begin position="1"/>
        <end position="59"/>
    </location>
</feature>
<feature type="compositionally biased region" description="Basic and acidic residues" evidence="1">
    <location>
        <begin position="11"/>
        <end position="32"/>
    </location>
</feature>
<proteinExistence type="predicted"/>
<dbReference type="AlphaFoldDB" id="A0A7S2YGE0"/>
<feature type="region of interest" description="Disordered" evidence="1">
    <location>
        <begin position="233"/>
        <end position="373"/>
    </location>
</feature>
<feature type="compositionally biased region" description="Polar residues" evidence="1">
    <location>
        <begin position="350"/>
        <end position="373"/>
    </location>
</feature>
<feature type="compositionally biased region" description="Basic residues" evidence="1">
    <location>
        <begin position="256"/>
        <end position="273"/>
    </location>
</feature>
<feature type="compositionally biased region" description="Low complexity" evidence="1">
    <location>
        <begin position="44"/>
        <end position="56"/>
    </location>
</feature>